<organism evidence="8 9">
    <name type="scientific">Sphingomonas panacis</name>
    <dbReference type="NCBI Taxonomy" id="1560345"/>
    <lineage>
        <taxon>Bacteria</taxon>
        <taxon>Pseudomonadati</taxon>
        <taxon>Pseudomonadota</taxon>
        <taxon>Alphaproteobacteria</taxon>
        <taxon>Sphingomonadales</taxon>
        <taxon>Sphingomonadaceae</taxon>
        <taxon>Sphingomonas</taxon>
    </lineage>
</organism>
<evidence type="ECO:0000256" key="4">
    <source>
        <dbReference type="ARBA" id="ARBA00017099"/>
    </source>
</evidence>
<evidence type="ECO:0000313" key="9">
    <source>
        <dbReference type="Proteomes" id="UP000094256"/>
    </source>
</evidence>
<comment type="catalytic activity">
    <reaction evidence="5 6">
        <text>dTDP-beta-L-rhamnose + NADP(+) = dTDP-4-dehydro-beta-L-rhamnose + NADPH + H(+)</text>
        <dbReference type="Rhea" id="RHEA:21796"/>
        <dbReference type="ChEBI" id="CHEBI:15378"/>
        <dbReference type="ChEBI" id="CHEBI:57510"/>
        <dbReference type="ChEBI" id="CHEBI:57783"/>
        <dbReference type="ChEBI" id="CHEBI:58349"/>
        <dbReference type="ChEBI" id="CHEBI:62830"/>
        <dbReference type="EC" id="1.1.1.133"/>
    </reaction>
</comment>
<accession>A0A1B3ZAE9</accession>
<proteinExistence type="inferred from homology"/>
<dbReference type="RefSeq" id="WP_069204958.1">
    <property type="nucleotide sequence ID" value="NZ_CP014168.1"/>
</dbReference>
<keyword evidence="6" id="KW-0560">Oxidoreductase</keyword>
<protein>
    <recommendedName>
        <fullName evidence="4 6">dTDP-4-dehydrorhamnose reductase</fullName>
        <ecNumber evidence="3 6">1.1.1.133</ecNumber>
    </recommendedName>
</protein>
<dbReference type="KEGG" id="span:AWL63_10910"/>
<keyword evidence="9" id="KW-1185">Reference proteome</keyword>
<dbReference type="STRING" id="1560345.AWL63_10910"/>
<dbReference type="EC" id="1.1.1.133" evidence="3 6"/>
<dbReference type="NCBIfam" id="TIGR01214">
    <property type="entry name" value="rmlD"/>
    <property type="match status" value="1"/>
</dbReference>
<dbReference type="Proteomes" id="UP000094256">
    <property type="component" value="Chromosome"/>
</dbReference>
<dbReference type="OrthoDB" id="9803892at2"/>
<name>A0A1B3ZAE9_9SPHN</name>
<comment type="function">
    <text evidence="6">Catalyzes the reduction of dTDP-6-deoxy-L-lyxo-4-hexulose to yield dTDP-L-rhamnose.</text>
</comment>
<sequence length="285" mass="29799">MKALIVGSRGQLGRGLAASAPEGMEIVGHDIDTLDITDAASVRAVVATEKPDLILNAAAYTAVDKAESEEDAAYAVNATAVGLLAEAARANNARFVHVSTDFVFDGSAGTPYAPDAETNPLGAYGRTKLAGEHMAGEDALIVRTAWVYAPTGGNFVRTMLRLMGERPEVRVVADQIGTPTWAPGLAAALWKMAGAGITGFHHYTDAGVASWYDFAVAIQEEALAAGLLNAAVPVIPIATADFRTPAKRPGYSVLDKASTFAALGGPTPHWRSNLRVMIARIRAEG</sequence>
<dbReference type="AlphaFoldDB" id="A0A1B3ZAE9"/>
<dbReference type="InterPro" id="IPR029903">
    <property type="entry name" value="RmlD-like-bd"/>
</dbReference>
<evidence type="ECO:0000259" key="7">
    <source>
        <dbReference type="Pfam" id="PF04321"/>
    </source>
</evidence>
<keyword evidence="6" id="KW-0521">NADP</keyword>
<dbReference type="InterPro" id="IPR036291">
    <property type="entry name" value="NAD(P)-bd_dom_sf"/>
</dbReference>
<dbReference type="EMBL" id="CP014168">
    <property type="protein sequence ID" value="AOH84400.1"/>
    <property type="molecule type" value="Genomic_DNA"/>
</dbReference>
<dbReference type="PANTHER" id="PTHR10491">
    <property type="entry name" value="DTDP-4-DEHYDRORHAMNOSE REDUCTASE"/>
    <property type="match status" value="1"/>
</dbReference>
<evidence type="ECO:0000256" key="2">
    <source>
        <dbReference type="ARBA" id="ARBA00010944"/>
    </source>
</evidence>
<dbReference type="Pfam" id="PF04321">
    <property type="entry name" value="RmlD_sub_bind"/>
    <property type="match status" value="1"/>
</dbReference>
<dbReference type="Gene3D" id="3.40.50.720">
    <property type="entry name" value="NAD(P)-binding Rossmann-like Domain"/>
    <property type="match status" value="1"/>
</dbReference>
<gene>
    <name evidence="8" type="ORF">AWL63_10910</name>
</gene>
<comment type="pathway">
    <text evidence="1 6">Carbohydrate biosynthesis; dTDP-L-rhamnose biosynthesis.</text>
</comment>
<dbReference type="PANTHER" id="PTHR10491:SF4">
    <property type="entry name" value="METHIONINE ADENOSYLTRANSFERASE 2 SUBUNIT BETA"/>
    <property type="match status" value="1"/>
</dbReference>
<dbReference type="SUPFAM" id="SSF51735">
    <property type="entry name" value="NAD(P)-binding Rossmann-fold domains"/>
    <property type="match status" value="1"/>
</dbReference>
<dbReference type="UniPathway" id="UPA00124"/>
<evidence type="ECO:0000256" key="6">
    <source>
        <dbReference type="RuleBase" id="RU364082"/>
    </source>
</evidence>
<dbReference type="GO" id="GO:0008831">
    <property type="term" value="F:dTDP-4-dehydrorhamnose reductase activity"/>
    <property type="evidence" value="ECO:0007669"/>
    <property type="project" value="UniProtKB-EC"/>
</dbReference>
<comment type="similarity">
    <text evidence="2 6">Belongs to the dTDP-4-dehydrorhamnose reductase family.</text>
</comment>
<dbReference type="CDD" id="cd05254">
    <property type="entry name" value="dTDP_HR_like_SDR_e"/>
    <property type="match status" value="1"/>
</dbReference>
<evidence type="ECO:0000256" key="5">
    <source>
        <dbReference type="ARBA" id="ARBA00048200"/>
    </source>
</evidence>
<evidence type="ECO:0000256" key="3">
    <source>
        <dbReference type="ARBA" id="ARBA00012929"/>
    </source>
</evidence>
<feature type="domain" description="RmlD-like substrate binding" evidence="7">
    <location>
        <begin position="1"/>
        <end position="281"/>
    </location>
</feature>
<dbReference type="GO" id="GO:0019305">
    <property type="term" value="P:dTDP-rhamnose biosynthetic process"/>
    <property type="evidence" value="ECO:0007669"/>
    <property type="project" value="UniProtKB-UniPathway"/>
</dbReference>
<evidence type="ECO:0000256" key="1">
    <source>
        <dbReference type="ARBA" id="ARBA00004781"/>
    </source>
</evidence>
<reference evidence="8 9" key="1">
    <citation type="submission" date="2016-01" db="EMBL/GenBank/DDBJ databases">
        <title>Complete genome and mega plasmid sequence of Sphingomonas panacis DCY99 elicits systemic resistance in rice to Xanthomonas oryzae.</title>
        <authorList>
            <person name="Kim Y.J."/>
            <person name="Yang D.C."/>
            <person name="Sing P."/>
        </authorList>
    </citation>
    <scope>NUCLEOTIDE SEQUENCE [LARGE SCALE GENOMIC DNA]</scope>
    <source>
        <strain evidence="8 9">DCY99</strain>
    </source>
</reference>
<dbReference type="GO" id="GO:0005829">
    <property type="term" value="C:cytosol"/>
    <property type="evidence" value="ECO:0007669"/>
    <property type="project" value="TreeGrafter"/>
</dbReference>
<comment type="cofactor">
    <cofactor evidence="6">
        <name>Mg(2+)</name>
        <dbReference type="ChEBI" id="CHEBI:18420"/>
    </cofactor>
    <text evidence="6">Binds 1 Mg(2+) ion per monomer.</text>
</comment>
<dbReference type="Gene3D" id="3.90.25.10">
    <property type="entry name" value="UDP-galactose 4-epimerase, domain 1"/>
    <property type="match status" value="1"/>
</dbReference>
<dbReference type="InterPro" id="IPR005913">
    <property type="entry name" value="dTDP_dehydrorham_reduct"/>
</dbReference>
<evidence type="ECO:0000313" key="8">
    <source>
        <dbReference type="EMBL" id="AOH84400.1"/>
    </source>
</evidence>